<feature type="transmembrane region" description="Helical" evidence="1">
    <location>
        <begin position="426"/>
        <end position="443"/>
    </location>
</feature>
<dbReference type="Gene3D" id="3.90.930.1">
    <property type="match status" value="1"/>
</dbReference>
<feature type="signal peptide" evidence="2">
    <location>
        <begin position="1"/>
        <end position="20"/>
    </location>
</feature>
<keyword evidence="1" id="KW-1133">Transmembrane helix</keyword>
<dbReference type="PANTHER" id="PTHR33706">
    <property type="entry name" value="MORN VARIANT REPEAT PROTEIN"/>
    <property type="match status" value="1"/>
</dbReference>
<accession>A0A1G7K6B4</accession>
<keyword evidence="1" id="KW-0472">Membrane</keyword>
<dbReference type="Proteomes" id="UP000182114">
    <property type="component" value="Unassembled WGS sequence"/>
</dbReference>
<evidence type="ECO:0000256" key="1">
    <source>
        <dbReference type="SAM" id="Phobius"/>
    </source>
</evidence>
<sequence length="775" mass="90463">MKKIIISVLCVLFCTYYINAQSIRNGTVQHPVLGKISLKKIYDKDLEEYIFVGKGEYQNKEFGKGSYIINYFDDGSLGSWTEEYKHPKNGKTTIYHDYYRKIENYTNKEGLKVEKNTTYDSEGLLKSTANLIDGRKEGKQFEYGSNNELYIVENYVKGKKEGIQYRYHPNGELSNEQNFLDGKMFGPYKVFYDNKQLNEQGSYDVEGKLDGDFYAYTKEGKCIEKGKYVHGIKFGEWEERMRSNDYFFEYQAICTYTKDSATCVEKKFYVNNNSNELQKIVNFKKVNEEGKREYIKPDYSDDNYGIIKHGLYKELYANKVLEEGNYQNGKKIGKWKSYYRNGNLHISANYYKGLNDGIWNYYDEDGTLSSTDKYHKGEETEYVKPNIQILIGGLIFIFLVIILVLKDKKSRSIKLEHTNQVEVNRLLLSSCILILYVANIPFLEDTIHSIFDTRFGWSKLVPVSGLSILLITTIFFSLVNKPSLKHILFGVFGFLFIWFLVAIVAAFFSEFLVYFASNFPYIYDDEPFIAVYAFCIACFSGLLFIVKYWNIKNEISYLHFFIVSFILNIIVSYVITNPSLDDIEVNYDDITIVFLLNYLIGMCFLSFGARNNLKYTQKFKKPVVTFLVGVFIFSILLIGYKYIDPFETDCEKVIGMENYLEDISDKLKEDSSSLNKEYKIKYNLELNVEIGTVASENIEDFQVFDKKINYLNSIIREDYSKALETEVIDCSLVLRQHAELKELSTQRAEKLLKLYKLELDDKFEKEKQPQNRSKF</sequence>
<protein>
    <submittedName>
        <fullName evidence="3">Antitoxin component YwqK of the YwqJK toxin-antitoxin module</fullName>
    </submittedName>
</protein>
<proteinExistence type="predicted"/>
<dbReference type="eggNOG" id="COG2849">
    <property type="taxonomic scope" value="Bacteria"/>
</dbReference>
<feature type="chain" id="PRO_5010263307" evidence="2">
    <location>
        <begin position="21"/>
        <end position="775"/>
    </location>
</feature>
<feature type="transmembrane region" description="Helical" evidence="1">
    <location>
        <begin position="556"/>
        <end position="575"/>
    </location>
</feature>
<name>A0A1G7K6B4_9FLAO</name>
<feature type="transmembrane region" description="Helical" evidence="1">
    <location>
        <begin position="528"/>
        <end position="549"/>
    </location>
</feature>
<dbReference type="SUPFAM" id="SSF82185">
    <property type="entry name" value="Histone H3 K4-specific methyltransferase SET7/9 N-terminal domain"/>
    <property type="match status" value="2"/>
</dbReference>
<keyword evidence="2" id="KW-0732">Signal</keyword>
<feature type="transmembrane region" description="Helical" evidence="1">
    <location>
        <begin position="623"/>
        <end position="643"/>
    </location>
</feature>
<keyword evidence="1" id="KW-0812">Transmembrane</keyword>
<feature type="transmembrane region" description="Helical" evidence="1">
    <location>
        <begin position="463"/>
        <end position="480"/>
    </location>
</feature>
<evidence type="ECO:0000256" key="2">
    <source>
        <dbReference type="SAM" id="SignalP"/>
    </source>
</evidence>
<dbReference type="RefSeq" id="WP_074539133.1">
    <property type="nucleotide sequence ID" value="NZ_FNBD01000011.1"/>
</dbReference>
<dbReference type="AlphaFoldDB" id="A0A1G7K6B4"/>
<organism evidence="3 4">
    <name type="scientific">Cellulophaga baltica</name>
    <dbReference type="NCBI Taxonomy" id="76594"/>
    <lineage>
        <taxon>Bacteria</taxon>
        <taxon>Pseudomonadati</taxon>
        <taxon>Bacteroidota</taxon>
        <taxon>Flavobacteriia</taxon>
        <taxon>Flavobacteriales</taxon>
        <taxon>Flavobacteriaceae</taxon>
        <taxon>Cellulophaga</taxon>
    </lineage>
</organism>
<feature type="transmembrane region" description="Helical" evidence="1">
    <location>
        <begin position="487"/>
        <end position="508"/>
    </location>
</feature>
<keyword evidence="4" id="KW-1185">Reference proteome</keyword>
<dbReference type="EMBL" id="FNBD01000011">
    <property type="protein sequence ID" value="SDF32600.1"/>
    <property type="molecule type" value="Genomic_DNA"/>
</dbReference>
<reference evidence="4" key="1">
    <citation type="submission" date="2016-10" db="EMBL/GenBank/DDBJ databases">
        <authorList>
            <person name="Varghese N."/>
            <person name="Submissions S."/>
        </authorList>
    </citation>
    <scope>NUCLEOTIDE SEQUENCE [LARGE SCALE GENOMIC DNA]</scope>
    <source>
        <strain evidence="4">DSM 24729</strain>
    </source>
</reference>
<feature type="transmembrane region" description="Helical" evidence="1">
    <location>
        <begin position="590"/>
        <end position="611"/>
    </location>
</feature>
<evidence type="ECO:0000313" key="3">
    <source>
        <dbReference type="EMBL" id="SDF32600.1"/>
    </source>
</evidence>
<evidence type="ECO:0000313" key="4">
    <source>
        <dbReference type="Proteomes" id="UP000182114"/>
    </source>
</evidence>
<dbReference type="Gene3D" id="2.20.110.10">
    <property type="entry name" value="Histone H3 K4-specific methyltransferase SET7/9 N-terminal domain"/>
    <property type="match status" value="1"/>
</dbReference>
<feature type="transmembrane region" description="Helical" evidence="1">
    <location>
        <begin position="387"/>
        <end position="405"/>
    </location>
</feature>
<dbReference type="PANTHER" id="PTHR33706:SF1">
    <property type="entry name" value="TPR REPEAT PROTEIN"/>
    <property type="match status" value="1"/>
</dbReference>
<gene>
    <name evidence="3" type="ORF">SAMN04487992_111107</name>
</gene>